<evidence type="ECO:0000259" key="2">
    <source>
        <dbReference type="Pfam" id="PF07653"/>
    </source>
</evidence>
<dbReference type="OrthoDB" id="1030757at2"/>
<evidence type="ECO:0000313" key="3">
    <source>
        <dbReference type="EMBL" id="AIL61286.1"/>
    </source>
</evidence>
<dbReference type="eggNOG" id="ENOG503302Y">
    <property type="taxonomic scope" value="Bacteria"/>
</dbReference>
<evidence type="ECO:0000256" key="1">
    <source>
        <dbReference type="ARBA" id="ARBA00022443"/>
    </source>
</evidence>
<dbReference type="Proteomes" id="UP000028931">
    <property type="component" value="Chromosome"/>
</dbReference>
<dbReference type="HOGENOM" id="CLU_161446_2_0_6"/>
<evidence type="ECO:0000313" key="4">
    <source>
        <dbReference type="Proteomes" id="UP000028931"/>
    </source>
</evidence>
<dbReference type="SUPFAM" id="SSF50044">
    <property type="entry name" value="SH3-domain"/>
    <property type="match status" value="2"/>
</dbReference>
<dbReference type="InterPro" id="IPR001452">
    <property type="entry name" value="SH3_domain"/>
</dbReference>
<reference evidence="3 4" key="1">
    <citation type="submission" date="2014-07" db="EMBL/GenBank/DDBJ databases">
        <authorList>
            <person name="Lee K."/>
            <person name="Lim J.Y."/>
            <person name="Hwang I."/>
        </authorList>
    </citation>
    <scope>NUCLEOTIDE SEQUENCE [LARGE SCALE GENOMIC DNA]</scope>
    <source>
        <strain evidence="3 4">KL28</strain>
    </source>
</reference>
<dbReference type="EMBL" id="CP009048">
    <property type="protein sequence ID" value="AIL61286.1"/>
    <property type="molecule type" value="Genomic_DNA"/>
</dbReference>
<sequence length="117" mass="12981">MKFVVVAQHRSEYPEPITFAKGAELVVGECYAGEEGWDNWYLCSTPGQQDGWVPGQVIERLDGNRGRALEDYCARELDVDPGDSLVGGRQLNGWVWCHKDSDAATGWVPLAVLRPAF</sequence>
<feature type="domain" description="SH3" evidence="2">
    <location>
        <begin position="3"/>
        <end position="59"/>
    </location>
</feature>
<dbReference type="Pfam" id="PF07653">
    <property type="entry name" value="SH3_2"/>
    <property type="match status" value="1"/>
</dbReference>
<dbReference type="InterPro" id="IPR036028">
    <property type="entry name" value="SH3-like_dom_sf"/>
</dbReference>
<dbReference type="InterPro" id="IPR014593">
    <property type="entry name" value="UCP034961_SH3_2"/>
</dbReference>
<gene>
    <name evidence="3" type="ORF">PSAKL28_20650</name>
</gene>
<dbReference type="AlphaFoldDB" id="A0A077FDB5"/>
<organism evidence="3 4">
    <name type="scientific">Pseudomonas alkylphenolica</name>
    <dbReference type="NCBI Taxonomy" id="237609"/>
    <lineage>
        <taxon>Bacteria</taxon>
        <taxon>Pseudomonadati</taxon>
        <taxon>Pseudomonadota</taxon>
        <taxon>Gammaproteobacteria</taxon>
        <taxon>Pseudomonadales</taxon>
        <taxon>Pseudomonadaceae</taxon>
        <taxon>Pseudomonas</taxon>
    </lineage>
</organism>
<name>A0A077FDB5_9PSED</name>
<dbReference type="KEGG" id="palk:PSAKL28_20650"/>
<keyword evidence="1" id="KW-0728">SH3 domain</keyword>
<proteinExistence type="predicted"/>
<dbReference type="RefSeq" id="WP_038609858.1">
    <property type="nucleotide sequence ID" value="NZ_CP009048.1"/>
</dbReference>
<dbReference type="PIRSF" id="PIRSF034961">
    <property type="entry name" value="UCP034961_SH3_2"/>
    <property type="match status" value="1"/>
</dbReference>
<protein>
    <submittedName>
        <fullName evidence="3">Variant SH3 domain-containing protein</fullName>
    </submittedName>
</protein>
<accession>A0A077FDB5</accession>